<dbReference type="Gene3D" id="3.90.1720.10">
    <property type="entry name" value="endopeptidase domain like (from Nostoc punctiforme)"/>
    <property type="match status" value="1"/>
</dbReference>
<accession>A0A1G9JJQ4</accession>
<evidence type="ECO:0000256" key="2">
    <source>
        <dbReference type="ARBA" id="ARBA00022670"/>
    </source>
</evidence>
<dbReference type="AlphaFoldDB" id="A0A1G9JJQ4"/>
<keyword evidence="5" id="KW-0732">Signal</keyword>
<dbReference type="Proteomes" id="UP000198683">
    <property type="component" value="Unassembled WGS sequence"/>
</dbReference>
<evidence type="ECO:0000259" key="6">
    <source>
        <dbReference type="PROSITE" id="PS51935"/>
    </source>
</evidence>
<dbReference type="InterPro" id="IPR051794">
    <property type="entry name" value="PG_Endopeptidase_C40"/>
</dbReference>
<evidence type="ECO:0000256" key="5">
    <source>
        <dbReference type="SAM" id="SignalP"/>
    </source>
</evidence>
<keyword evidence="4" id="KW-0788">Thiol protease</keyword>
<evidence type="ECO:0000256" key="4">
    <source>
        <dbReference type="ARBA" id="ARBA00022807"/>
    </source>
</evidence>
<keyword evidence="2" id="KW-0645">Protease</keyword>
<dbReference type="PANTHER" id="PTHR47359:SF3">
    <property type="entry name" value="NLP_P60 DOMAIN-CONTAINING PROTEIN-RELATED"/>
    <property type="match status" value="1"/>
</dbReference>
<dbReference type="InterPro" id="IPR000064">
    <property type="entry name" value="NLP_P60_dom"/>
</dbReference>
<sequence>MKRRPVMAAALLVLGAAVVTGSAPLNQPVPPLSVRLAYQMEQRDIPYSWGGGHGARPGPSTGTCTGYTGSIKPCPATTTTGLDCSGFVRWIYAMAHGTDVLGPGNTGAQLRRMHRVAVGRPGDLVFFGKVTKRTAKVHHVGLYLGDGKMMDAPYTGTVVRVDEVATRKDFAGFYRY</sequence>
<dbReference type="PROSITE" id="PS51935">
    <property type="entry name" value="NLPC_P60"/>
    <property type="match status" value="1"/>
</dbReference>
<dbReference type="InterPro" id="IPR038765">
    <property type="entry name" value="Papain-like_cys_pep_sf"/>
</dbReference>
<gene>
    <name evidence="7" type="ORF">SAMN05421874_12077</name>
</gene>
<dbReference type="SUPFAM" id="SSF54001">
    <property type="entry name" value="Cysteine proteinases"/>
    <property type="match status" value="1"/>
</dbReference>
<feature type="signal peptide" evidence="5">
    <location>
        <begin position="1"/>
        <end position="22"/>
    </location>
</feature>
<dbReference type="GO" id="GO:0006508">
    <property type="term" value="P:proteolysis"/>
    <property type="evidence" value="ECO:0007669"/>
    <property type="project" value="UniProtKB-KW"/>
</dbReference>
<dbReference type="EMBL" id="FNFB01000020">
    <property type="protein sequence ID" value="SDL37324.1"/>
    <property type="molecule type" value="Genomic_DNA"/>
</dbReference>
<evidence type="ECO:0000256" key="3">
    <source>
        <dbReference type="ARBA" id="ARBA00022801"/>
    </source>
</evidence>
<feature type="chain" id="PRO_5011695925" evidence="5">
    <location>
        <begin position="23"/>
        <end position="176"/>
    </location>
</feature>
<evidence type="ECO:0000313" key="8">
    <source>
        <dbReference type="Proteomes" id="UP000198683"/>
    </source>
</evidence>
<name>A0A1G9JJQ4_9ACTN</name>
<dbReference type="OrthoDB" id="258587at2"/>
<keyword evidence="8" id="KW-1185">Reference proteome</keyword>
<dbReference type="RefSeq" id="WP_090770336.1">
    <property type="nucleotide sequence ID" value="NZ_FNFB01000020.1"/>
</dbReference>
<organism evidence="7 8">
    <name type="scientific">Nonomuraea maritima</name>
    <dbReference type="NCBI Taxonomy" id="683260"/>
    <lineage>
        <taxon>Bacteria</taxon>
        <taxon>Bacillati</taxon>
        <taxon>Actinomycetota</taxon>
        <taxon>Actinomycetes</taxon>
        <taxon>Streptosporangiales</taxon>
        <taxon>Streptosporangiaceae</taxon>
        <taxon>Nonomuraea</taxon>
    </lineage>
</organism>
<evidence type="ECO:0000313" key="7">
    <source>
        <dbReference type="EMBL" id="SDL37324.1"/>
    </source>
</evidence>
<evidence type="ECO:0000256" key="1">
    <source>
        <dbReference type="ARBA" id="ARBA00007074"/>
    </source>
</evidence>
<keyword evidence="3" id="KW-0378">Hydrolase</keyword>
<feature type="domain" description="NlpC/P60" evidence="6">
    <location>
        <begin position="29"/>
        <end position="176"/>
    </location>
</feature>
<protein>
    <submittedName>
        <fullName evidence="7">NlpC/P60 family protein</fullName>
    </submittedName>
</protein>
<dbReference type="PANTHER" id="PTHR47359">
    <property type="entry name" value="PEPTIDOGLYCAN DL-ENDOPEPTIDASE CWLO"/>
    <property type="match status" value="1"/>
</dbReference>
<dbReference type="GO" id="GO:0008234">
    <property type="term" value="F:cysteine-type peptidase activity"/>
    <property type="evidence" value="ECO:0007669"/>
    <property type="project" value="UniProtKB-KW"/>
</dbReference>
<proteinExistence type="inferred from homology"/>
<reference evidence="7 8" key="1">
    <citation type="submission" date="2016-10" db="EMBL/GenBank/DDBJ databases">
        <authorList>
            <person name="de Groot N.N."/>
        </authorList>
    </citation>
    <scope>NUCLEOTIDE SEQUENCE [LARGE SCALE GENOMIC DNA]</scope>
    <source>
        <strain evidence="7 8">CGMCC 4.5681</strain>
    </source>
</reference>
<dbReference type="Pfam" id="PF00877">
    <property type="entry name" value="NLPC_P60"/>
    <property type="match status" value="1"/>
</dbReference>
<dbReference type="STRING" id="683260.SAMN05421874_12077"/>
<comment type="similarity">
    <text evidence="1">Belongs to the peptidase C40 family.</text>
</comment>